<evidence type="ECO:0000256" key="4">
    <source>
        <dbReference type="ARBA" id="ARBA00022679"/>
    </source>
</evidence>
<evidence type="ECO:0000259" key="11">
    <source>
        <dbReference type="Pfam" id="PF08544"/>
    </source>
</evidence>
<dbReference type="GO" id="GO:0016114">
    <property type="term" value="P:terpenoid biosynthetic process"/>
    <property type="evidence" value="ECO:0007669"/>
    <property type="project" value="UniProtKB-UniRule"/>
</dbReference>
<dbReference type="Pfam" id="PF08544">
    <property type="entry name" value="GHMP_kinases_C"/>
    <property type="match status" value="1"/>
</dbReference>
<dbReference type="GO" id="GO:0005524">
    <property type="term" value="F:ATP binding"/>
    <property type="evidence" value="ECO:0007669"/>
    <property type="project" value="UniProtKB-UniRule"/>
</dbReference>
<dbReference type="PANTHER" id="PTHR43527">
    <property type="entry name" value="4-DIPHOSPHOCYTIDYL-2-C-METHYL-D-ERYTHRITOL KINASE, CHLOROPLASTIC"/>
    <property type="match status" value="1"/>
</dbReference>
<name>A0A4R3SXX1_9FIRM</name>
<dbReference type="Gene3D" id="3.30.70.890">
    <property type="entry name" value="GHMP kinase, C-terminal domain"/>
    <property type="match status" value="1"/>
</dbReference>
<dbReference type="Pfam" id="PF00288">
    <property type="entry name" value="GHMP_kinases_N"/>
    <property type="match status" value="1"/>
</dbReference>
<feature type="active site" evidence="9">
    <location>
        <position position="8"/>
    </location>
</feature>
<reference evidence="12 13" key="1">
    <citation type="submission" date="2019-03" db="EMBL/GenBank/DDBJ databases">
        <title>Genomic Encyclopedia of Type Strains, Phase IV (KMG-IV): sequencing the most valuable type-strain genomes for metagenomic binning, comparative biology and taxonomic classification.</title>
        <authorList>
            <person name="Goeker M."/>
        </authorList>
    </citation>
    <scope>NUCLEOTIDE SEQUENCE [LARGE SCALE GENOMIC DNA]</scope>
    <source>
        <strain evidence="12 13">DSM 29481</strain>
    </source>
</reference>
<evidence type="ECO:0000256" key="9">
    <source>
        <dbReference type="HAMAP-Rule" id="MF_00061"/>
    </source>
</evidence>
<comment type="similarity">
    <text evidence="1 9">Belongs to the GHMP kinase family. IspE subfamily.</text>
</comment>
<keyword evidence="7 9" id="KW-0067">ATP-binding</keyword>
<dbReference type="EMBL" id="SMBP01000025">
    <property type="protein sequence ID" value="TCU53860.1"/>
    <property type="molecule type" value="Genomic_DNA"/>
</dbReference>
<dbReference type="NCBIfam" id="TIGR00154">
    <property type="entry name" value="ispE"/>
    <property type="match status" value="1"/>
</dbReference>
<dbReference type="SUPFAM" id="SSF54211">
    <property type="entry name" value="Ribosomal protein S5 domain 2-like"/>
    <property type="match status" value="1"/>
</dbReference>
<dbReference type="GO" id="GO:0050515">
    <property type="term" value="F:4-(cytidine 5'-diphospho)-2-C-methyl-D-erythritol kinase activity"/>
    <property type="evidence" value="ECO:0007669"/>
    <property type="project" value="UniProtKB-UniRule"/>
</dbReference>
<dbReference type="PANTHER" id="PTHR43527:SF2">
    <property type="entry name" value="4-DIPHOSPHOCYTIDYL-2-C-METHYL-D-ERYTHRITOL KINASE, CHLOROPLASTIC"/>
    <property type="match status" value="1"/>
</dbReference>
<evidence type="ECO:0000256" key="1">
    <source>
        <dbReference type="ARBA" id="ARBA00009684"/>
    </source>
</evidence>
<dbReference type="PIRSF" id="PIRSF010376">
    <property type="entry name" value="IspE"/>
    <property type="match status" value="1"/>
</dbReference>
<dbReference type="InterPro" id="IPR014721">
    <property type="entry name" value="Ribsml_uS5_D2-typ_fold_subgr"/>
</dbReference>
<keyword evidence="13" id="KW-1185">Reference proteome</keyword>
<dbReference type="InterPro" id="IPR020568">
    <property type="entry name" value="Ribosomal_Su5_D2-typ_SF"/>
</dbReference>
<evidence type="ECO:0000256" key="5">
    <source>
        <dbReference type="ARBA" id="ARBA00022741"/>
    </source>
</evidence>
<evidence type="ECO:0000259" key="10">
    <source>
        <dbReference type="Pfam" id="PF00288"/>
    </source>
</evidence>
<dbReference type="InterPro" id="IPR004424">
    <property type="entry name" value="IspE"/>
</dbReference>
<evidence type="ECO:0000256" key="2">
    <source>
        <dbReference type="ARBA" id="ARBA00012052"/>
    </source>
</evidence>
<comment type="function">
    <text evidence="9">Catalyzes the phosphorylation of the position 2 hydroxy group of 4-diphosphocytidyl-2C-methyl-D-erythritol.</text>
</comment>
<accession>A0A4R3SXX1</accession>
<keyword evidence="4 9" id="KW-0808">Transferase</keyword>
<dbReference type="RefSeq" id="WP_132225610.1">
    <property type="nucleotide sequence ID" value="NZ_JANKBG010000024.1"/>
</dbReference>
<dbReference type="UniPathway" id="UPA00056">
    <property type="reaction ID" value="UER00094"/>
</dbReference>
<proteinExistence type="inferred from homology"/>
<dbReference type="EC" id="2.7.1.148" evidence="2 9"/>
<dbReference type="Gene3D" id="3.30.230.10">
    <property type="match status" value="1"/>
</dbReference>
<dbReference type="AlphaFoldDB" id="A0A4R3SXX1"/>
<comment type="catalytic activity">
    <reaction evidence="9">
        <text>4-CDP-2-C-methyl-D-erythritol + ATP = 4-CDP-2-C-methyl-D-erythritol 2-phosphate + ADP + H(+)</text>
        <dbReference type="Rhea" id="RHEA:18437"/>
        <dbReference type="ChEBI" id="CHEBI:15378"/>
        <dbReference type="ChEBI" id="CHEBI:30616"/>
        <dbReference type="ChEBI" id="CHEBI:57823"/>
        <dbReference type="ChEBI" id="CHEBI:57919"/>
        <dbReference type="ChEBI" id="CHEBI:456216"/>
        <dbReference type="EC" id="2.7.1.148"/>
    </reaction>
</comment>
<keyword evidence="6 9" id="KW-0418">Kinase</keyword>
<dbReference type="InterPro" id="IPR036554">
    <property type="entry name" value="GHMP_kinase_C_sf"/>
</dbReference>
<protein>
    <recommendedName>
        <fullName evidence="3 9">4-diphosphocytidyl-2-C-methyl-D-erythritol kinase</fullName>
        <shortName evidence="9">CMK</shortName>
        <ecNumber evidence="2 9">2.7.1.148</ecNumber>
    </recommendedName>
    <alternativeName>
        <fullName evidence="8 9">4-(cytidine-5'-diphospho)-2-C-methyl-D-erythritol kinase</fullName>
    </alternativeName>
</protein>
<keyword evidence="9" id="KW-0414">Isoprene biosynthesis</keyword>
<evidence type="ECO:0000313" key="12">
    <source>
        <dbReference type="EMBL" id="TCU53860.1"/>
    </source>
</evidence>
<feature type="domain" description="GHMP kinase N-terminal" evidence="10">
    <location>
        <begin position="62"/>
        <end position="139"/>
    </location>
</feature>
<evidence type="ECO:0000256" key="3">
    <source>
        <dbReference type="ARBA" id="ARBA00017473"/>
    </source>
</evidence>
<dbReference type="NCBIfam" id="NF011202">
    <property type="entry name" value="PRK14608.1"/>
    <property type="match status" value="1"/>
</dbReference>
<dbReference type="InterPro" id="IPR013750">
    <property type="entry name" value="GHMP_kinase_C_dom"/>
</dbReference>
<gene>
    <name evidence="9" type="primary">ispE</name>
    <name evidence="12" type="ORF">EDD61_12525</name>
</gene>
<evidence type="ECO:0000256" key="8">
    <source>
        <dbReference type="ARBA" id="ARBA00032554"/>
    </source>
</evidence>
<dbReference type="SUPFAM" id="SSF55060">
    <property type="entry name" value="GHMP Kinase, C-terminal domain"/>
    <property type="match status" value="1"/>
</dbReference>
<dbReference type="GO" id="GO:0019288">
    <property type="term" value="P:isopentenyl diphosphate biosynthetic process, methylerythritol 4-phosphate pathway"/>
    <property type="evidence" value="ECO:0007669"/>
    <property type="project" value="UniProtKB-UniRule"/>
</dbReference>
<comment type="caution">
    <text evidence="12">The sequence shown here is derived from an EMBL/GenBank/DDBJ whole genome shotgun (WGS) entry which is preliminary data.</text>
</comment>
<organism evidence="12 13">
    <name type="scientific">Longicatena caecimuris</name>
    <dbReference type="NCBI Taxonomy" id="1796635"/>
    <lineage>
        <taxon>Bacteria</taxon>
        <taxon>Bacillati</taxon>
        <taxon>Bacillota</taxon>
        <taxon>Erysipelotrichia</taxon>
        <taxon>Erysipelotrichales</taxon>
        <taxon>Erysipelotrichaceae</taxon>
        <taxon>Longicatena</taxon>
    </lineage>
</organism>
<evidence type="ECO:0000256" key="6">
    <source>
        <dbReference type="ARBA" id="ARBA00022777"/>
    </source>
</evidence>
<dbReference type="Proteomes" id="UP000295773">
    <property type="component" value="Unassembled WGS sequence"/>
</dbReference>
<dbReference type="InterPro" id="IPR006204">
    <property type="entry name" value="GHMP_kinase_N_dom"/>
</dbReference>
<feature type="binding site" evidence="9">
    <location>
        <begin position="90"/>
        <end position="100"/>
    </location>
    <ligand>
        <name>ATP</name>
        <dbReference type="ChEBI" id="CHEBI:30616"/>
    </ligand>
</feature>
<feature type="domain" description="GHMP kinase C-terminal" evidence="11">
    <location>
        <begin position="195"/>
        <end position="263"/>
    </location>
</feature>
<keyword evidence="5 9" id="KW-0547">Nucleotide-binding</keyword>
<comment type="pathway">
    <text evidence="9">Isoprenoid biosynthesis; isopentenyl diphosphate biosynthesis via DXP pathway; isopentenyl diphosphate from 1-deoxy-D-xylulose 5-phosphate: step 3/6.</text>
</comment>
<evidence type="ECO:0000256" key="7">
    <source>
        <dbReference type="ARBA" id="ARBA00022840"/>
    </source>
</evidence>
<feature type="active site" evidence="9">
    <location>
        <position position="132"/>
    </location>
</feature>
<sequence length="279" mass="30957">MIVEAHAKINLTLNVVGKREDGYHELEMIMLPLALHDTIEISIAKEDMFTTDDSQVAMDDANTVVRAVQLMRNTFALKEHFHVHLHKRIPSQAGLAGGSADGAAVLRGIHNLCHLSITMEELAQLGKQLGADVPFCVLQESALVQGIGEKLTPFHFDWKPHVLLVKPSIGVSTKEAFATLDFAKCPHPNAHTIKKLLQNKEYEQLPQYIANSLEYSAFQLVPQIADIKQELIAMGFPCVLMSGSGSTVFALSEDETRIEKAIHHYAHTDMFVCDTTFYP</sequence>
<evidence type="ECO:0000313" key="13">
    <source>
        <dbReference type="Proteomes" id="UP000295773"/>
    </source>
</evidence>
<dbReference type="HAMAP" id="MF_00061">
    <property type="entry name" value="IspE"/>
    <property type="match status" value="1"/>
</dbReference>